<organism evidence="2 3">
    <name type="scientific">Chaetoceros tenuissimus</name>
    <dbReference type="NCBI Taxonomy" id="426638"/>
    <lineage>
        <taxon>Eukaryota</taxon>
        <taxon>Sar</taxon>
        <taxon>Stramenopiles</taxon>
        <taxon>Ochrophyta</taxon>
        <taxon>Bacillariophyta</taxon>
        <taxon>Coscinodiscophyceae</taxon>
        <taxon>Chaetocerotophycidae</taxon>
        <taxon>Chaetocerotales</taxon>
        <taxon>Chaetocerotaceae</taxon>
        <taxon>Chaetoceros</taxon>
    </lineage>
</organism>
<proteinExistence type="predicted"/>
<keyword evidence="1" id="KW-0812">Transmembrane</keyword>
<feature type="transmembrane region" description="Helical" evidence="1">
    <location>
        <begin position="20"/>
        <end position="44"/>
    </location>
</feature>
<keyword evidence="1" id="KW-0472">Membrane</keyword>
<feature type="transmembrane region" description="Helical" evidence="1">
    <location>
        <begin position="182"/>
        <end position="205"/>
    </location>
</feature>
<comment type="caution">
    <text evidence="2">The sequence shown here is derived from an EMBL/GenBank/DDBJ whole genome shotgun (WGS) entry which is preliminary data.</text>
</comment>
<dbReference type="AlphaFoldDB" id="A0AAD3CKG1"/>
<sequence length="282" mass="31736">MENTQTYISNLLLGLPESKVFSARLAAMMLLVRGLVATMSPNYVANKLGVKEKLSPTNEKIVRETYITMLNAGILAFCTVVNDYGLKAPVAINFAIWIAECTHSLFNNEPSTIGPSRFTEVGLCLVPSILFLIITLYVPAFFQTMIMIDGFYLMSFGMPTFFFPKQAMKWYEVKKEDNLSPLFGNTFGLGFTALGSYAVALAFLLPNDKDTNYTISFDDSVTALGVCYATVSALYFIKMFVRRTYHENEHGKLLKLNWNFIYVDMAVWFIITIVLLLPVVMK</sequence>
<reference evidence="2 3" key="1">
    <citation type="journal article" date="2021" name="Sci. Rep.">
        <title>The genome of the diatom Chaetoceros tenuissimus carries an ancient integrated fragment of an extant virus.</title>
        <authorList>
            <person name="Hongo Y."/>
            <person name="Kimura K."/>
            <person name="Takaki Y."/>
            <person name="Yoshida Y."/>
            <person name="Baba S."/>
            <person name="Kobayashi G."/>
            <person name="Nagasaki K."/>
            <person name="Hano T."/>
            <person name="Tomaru Y."/>
        </authorList>
    </citation>
    <scope>NUCLEOTIDE SEQUENCE [LARGE SCALE GENOMIC DNA]</scope>
    <source>
        <strain evidence="2 3">NIES-3715</strain>
    </source>
</reference>
<evidence type="ECO:0000256" key="1">
    <source>
        <dbReference type="SAM" id="Phobius"/>
    </source>
</evidence>
<name>A0AAD3CKG1_9STRA</name>
<keyword evidence="1" id="KW-1133">Transmembrane helix</keyword>
<evidence type="ECO:0000313" key="2">
    <source>
        <dbReference type="EMBL" id="GFH46305.1"/>
    </source>
</evidence>
<protein>
    <submittedName>
        <fullName evidence="2">Uncharacterized protein</fullName>
    </submittedName>
</protein>
<gene>
    <name evidence="2" type="ORF">CTEN210_02779</name>
</gene>
<dbReference type="EMBL" id="BLLK01000022">
    <property type="protein sequence ID" value="GFH46305.1"/>
    <property type="molecule type" value="Genomic_DNA"/>
</dbReference>
<accession>A0AAD3CKG1</accession>
<dbReference type="Proteomes" id="UP001054902">
    <property type="component" value="Unassembled WGS sequence"/>
</dbReference>
<feature type="transmembrane region" description="Helical" evidence="1">
    <location>
        <begin position="144"/>
        <end position="162"/>
    </location>
</feature>
<evidence type="ECO:0000313" key="3">
    <source>
        <dbReference type="Proteomes" id="UP001054902"/>
    </source>
</evidence>
<feature type="transmembrane region" description="Helical" evidence="1">
    <location>
        <begin position="261"/>
        <end position="281"/>
    </location>
</feature>
<feature type="transmembrane region" description="Helical" evidence="1">
    <location>
        <begin position="118"/>
        <end position="138"/>
    </location>
</feature>
<feature type="transmembrane region" description="Helical" evidence="1">
    <location>
        <begin position="220"/>
        <end position="241"/>
    </location>
</feature>
<keyword evidence="3" id="KW-1185">Reference proteome</keyword>